<dbReference type="PANTHER" id="PTHR38693">
    <property type="entry name" value="UBIQUINONE BIOSYNTHESIS PROTEIN UBIJ"/>
    <property type="match status" value="1"/>
</dbReference>
<dbReference type="InterPro" id="IPR003033">
    <property type="entry name" value="SCP2_sterol-bd_dom"/>
</dbReference>
<dbReference type="Pfam" id="PF02036">
    <property type="entry name" value="SCP2"/>
    <property type="match status" value="1"/>
</dbReference>
<name>A0A1D8KBI1_9GAMM</name>
<keyword evidence="5" id="KW-1185">Reference proteome</keyword>
<feature type="domain" description="SCP2" evidence="3">
    <location>
        <begin position="14"/>
        <end position="110"/>
    </location>
</feature>
<comment type="subcellular location">
    <subcellularLocation>
        <location evidence="1">Cytoplasm</location>
    </subcellularLocation>
</comment>
<evidence type="ECO:0000256" key="2">
    <source>
        <dbReference type="SAM" id="Coils"/>
    </source>
</evidence>
<dbReference type="GO" id="GO:0006744">
    <property type="term" value="P:ubiquinone biosynthetic process"/>
    <property type="evidence" value="ECO:0007669"/>
    <property type="project" value="UniProtKB-UniRule"/>
</dbReference>
<comment type="pathway">
    <text evidence="1">Cofactor biosynthesis; ubiquinone biosynthesis.</text>
</comment>
<dbReference type="UniPathway" id="UPA00232"/>
<evidence type="ECO:0000256" key="1">
    <source>
        <dbReference type="HAMAP-Rule" id="MF_02215"/>
    </source>
</evidence>
<comment type="similarity">
    <text evidence="1">Belongs to the UbiJ family.</text>
</comment>
<dbReference type="SUPFAM" id="SSF55718">
    <property type="entry name" value="SCP-like"/>
    <property type="match status" value="1"/>
</dbReference>
<reference evidence="4 5" key="1">
    <citation type="submission" date="2016-09" db="EMBL/GenBank/DDBJ databases">
        <title>Acidihalobacter prosperus V6 (DSM14174).</title>
        <authorList>
            <person name="Khaleque H.N."/>
            <person name="Ramsay J.P."/>
            <person name="Murphy R.J.T."/>
            <person name="Kaksonen A.H."/>
            <person name="Boxall N.J."/>
            <person name="Watkin E.L.J."/>
        </authorList>
    </citation>
    <scope>NUCLEOTIDE SEQUENCE [LARGE SCALE GENOMIC DNA]</scope>
    <source>
        <strain evidence="4 5">V6</strain>
    </source>
</reference>
<dbReference type="Proteomes" id="UP000095342">
    <property type="component" value="Chromosome"/>
</dbReference>
<dbReference type="GO" id="GO:0005737">
    <property type="term" value="C:cytoplasm"/>
    <property type="evidence" value="ECO:0007669"/>
    <property type="project" value="UniProtKB-SubCell"/>
</dbReference>
<keyword evidence="2" id="KW-0175">Coiled coil</keyword>
<dbReference type="EMBL" id="CP017448">
    <property type="protein sequence ID" value="AOV18319.1"/>
    <property type="molecule type" value="Genomic_DNA"/>
</dbReference>
<sequence>MLNSGFEAALENALNLYLSADPESAAGLERIVGRRVAFELAGAGLRWILVVESGGRIGVYDELGDPPDATVRAAPLALLRTALAERASIAGGDLAVEGDAEVAERLWSVLRAVELDWEEWLSKALGDAMAHFLAERLRGLGAWERRSRAHLADDLGEYLTEEAGVMPPRAELEDFMDAVDQVREGIDRLEARLARLESRANDGQA</sequence>
<keyword evidence="1" id="KW-0831">Ubiquinone biosynthesis</keyword>
<dbReference type="AlphaFoldDB" id="A0A1D8KBI1"/>
<dbReference type="HAMAP" id="MF_02215">
    <property type="entry name" value="UbiJ"/>
    <property type="match status" value="1"/>
</dbReference>
<proteinExistence type="inferred from homology"/>
<comment type="function">
    <text evidence="1">Required for ubiquinone (coenzyme Q) biosynthesis. Binds hydrophobic ubiquinone biosynthetic intermediates via its SCP2 domain and is essential for the stability of the Ubi complex. May constitute a docking platform where Ubi enzymes assemble and access their SCP2-bound polyprenyl substrates.</text>
</comment>
<evidence type="ECO:0000313" key="5">
    <source>
        <dbReference type="Proteomes" id="UP000095342"/>
    </source>
</evidence>
<dbReference type="InterPro" id="IPR038989">
    <property type="entry name" value="UbiJ"/>
</dbReference>
<keyword evidence="1" id="KW-0963">Cytoplasm</keyword>
<feature type="coiled-coil region" evidence="2">
    <location>
        <begin position="172"/>
        <end position="199"/>
    </location>
</feature>
<organism evidence="4 5">
    <name type="scientific">Acidihalobacter aeolianus</name>
    <dbReference type="NCBI Taxonomy" id="2792603"/>
    <lineage>
        <taxon>Bacteria</taxon>
        <taxon>Pseudomonadati</taxon>
        <taxon>Pseudomonadota</taxon>
        <taxon>Gammaproteobacteria</taxon>
        <taxon>Chromatiales</taxon>
        <taxon>Ectothiorhodospiraceae</taxon>
        <taxon>Acidihalobacter</taxon>
    </lineage>
</organism>
<accession>A0A1D8KBI1</accession>
<evidence type="ECO:0000259" key="3">
    <source>
        <dbReference type="Pfam" id="PF02036"/>
    </source>
</evidence>
<dbReference type="KEGG" id="aaeo:BJI67_00175"/>
<protein>
    <recommendedName>
        <fullName evidence="1">Ubiquinone biosynthesis accessory factor UbiJ</fullName>
    </recommendedName>
</protein>
<gene>
    <name evidence="1" type="primary">ubiJ</name>
    <name evidence="4" type="ORF">BJI67_00175</name>
</gene>
<dbReference type="InterPro" id="IPR036527">
    <property type="entry name" value="SCP2_sterol-bd_dom_sf"/>
</dbReference>
<evidence type="ECO:0000313" key="4">
    <source>
        <dbReference type="EMBL" id="AOV18319.1"/>
    </source>
</evidence>
<dbReference type="PANTHER" id="PTHR38693:SF1">
    <property type="entry name" value="UBIQUINONE BIOSYNTHESIS ACCESSORY FACTOR UBIJ"/>
    <property type="match status" value="1"/>
</dbReference>
<dbReference type="RefSeq" id="WP_070073846.1">
    <property type="nucleotide sequence ID" value="NZ_CP017448.1"/>
</dbReference>